<dbReference type="AlphaFoldDB" id="A0A6P7FR05"/>
<evidence type="ECO:0000256" key="5">
    <source>
        <dbReference type="ARBA" id="ARBA00022553"/>
    </source>
</evidence>
<accession>A0A6P7FR05</accession>
<dbReference type="FunCoup" id="A0A6P7FR05">
    <property type="interactions" value="1036"/>
</dbReference>
<keyword evidence="5" id="KW-0597">Phosphoprotein</keyword>
<dbReference type="CDD" id="cd06467">
    <property type="entry name" value="p23_NUDC_like"/>
    <property type="match status" value="1"/>
</dbReference>
<dbReference type="InParanoid" id="A0A6P7FR05"/>
<dbReference type="Pfam" id="PF04969">
    <property type="entry name" value="CS"/>
    <property type="match status" value="1"/>
</dbReference>
<organism evidence="10">
    <name type="scientific">Diabrotica virgifera virgifera</name>
    <name type="common">western corn rootworm</name>
    <dbReference type="NCBI Taxonomy" id="50390"/>
    <lineage>
        <taxon>Eukaryota</taxon>
        <taxon>Metazoa</taxon>
        <taxon>Ecdysozoa</taxon>
        <taxon>Arthropoda</taxon>
        <taxon>Hexapoda</taxon>
        <taxon>Insecta</taxon>
        <taxon>Pterygota</taxon>
        <taxon>Neoptera</taxon>
        <taxon>Endopterygota</taxon>
        <taxon>Coleoptera</taxon>
        <taxon>Polyphaga</taxon>
        <taxon>Cucujiformia</taxon>
        <taxon>Chrysomeloidea</taxon>
        <taxon>Chrysomelidae</taxon>
        <taxon>Galerucinae</taxon>
        <taxon>Diabroticina</taxon>
        <taxon>Diabroticites</taxon>
        <taxon>Diabrotica</taxon>
    </lineage>
</organism>
<dbReference type="InterPro" id="IPR025934">
    <property type="entry name" value="NudC_N_dom"/>
</dbReference>
<dbReference type="Gene3D" id="2.60.40.790">
    <property type="match status" value="1"/>
</dbReference>
<comment type="subcellular location">
    <subcellularLocation>
        <location evidence="1">Cytoplasm</location>
    </subcellularLocation>
</comment>
<dbReference type="InterPro" id="IPR037898">
    <property type="entry name" value="NudC_fam"/>
</dbReference>
<sequence>MSENNHDDMLFEMLKDCRTLPKFLDDIFGFLARRTDFYNVSMMNPGLGLPKGLSEKLVRHTFLKWKAVPRDVIYTPNEIPVSTEEVVVSCSEESDQQVSSTTKDELLEDGVEEFSFSKSEYYNGAVFEHYCWSQSINEIDVIVRIPKDVSTKDLEVKLQSSSISVKLRDGEYILSGDLCEKCKAADTVWSLDGRKLLLHLDKCQEKWWNCLIKSEPELDISTIDCTRPYDELPEHAQVKIEELQWNHERKRLGLPTTEELQVHETLKKAWNAEGSPFSGPFDPTIVKYN</sequence>
<name>A0A6P7FR05_DIAVI</name>
<dbReference type="GO" id="GO:0006457">
    <property type="term" value="P:protein folding"/>
    <property type="evidence" value="ECO:0007669"/>
    <property type="project" value="TreeGrafter"/>
</dbReference>
<comment type="similarity">
    <text evidence="2">Belongs to the nudC family.</text>
</comment>
<evidence type="ECO:0000256" key="1">
    <source>
        <dbReference type="ARBA" id="ARBA00004496"/>
    </source>
</evidence>
<evidence type="ECO:0000313" key="10">
    <source>
        <dbReference type="RefSeq" id="XP_028137202.1"/>
    </source>
</evidence>
<evidence type="ECO:0000256" key="4">
    <source>
        <dbReference type="ARBA" id="ARBA00022490"/>
    </source>
</evidence>
<protein>
    <recommendedName>
        <fullName evidence="3">Nuclear migration protein nudC</fullName>
    </recommendedName>
    <alternativeName>
        <fullName evidence="6">Nuclear distribution protein C homolog</fullName>
    </alternativeName>
</protein>
<dbReference type="GO" id="GO:0051082">
    <property type="term" value="F:unfolded protein binding"/>
    <property type="evidence" value="ECO:0007669"/>
    <property type="project" value="TreeGrafter"/>
</dbReference>
<dbReference type="InterPro" id="IPR007052">
    <property type="entry name" value="CS_dom"/>
</dbReference>
<evidence type="ECO:0000256" key="2">
    <source>
        <dbReference type="ARBA" id="ARBA00010513"/>
    </source>
</evidence>
<keyword evidence="9" id="KW-1185">Reference proteome</keyword>
<dbReference type="GeneID" id="114331763"/>
<gene>
    <name evidence="10" type="primary">LOC114331763</name>
</gene>
<evidence type="ECO:0000256" key="3">
    <source>
        <dbReference type="ARBA" id="ARBA00017641"/>
    </source>
</evidence>
<dbReference type="PANTHER" id="PTHR12356:SF3">
    <property type="entry name" value="NUCLEAR MIGRATION PROTEIN NUDC"/>
    <property type="match status" value="1"/>
</dbReference>
<dbReference type="SUPFAM" id="SSF49764">
    <property type="entry name" value="HSP20-like chaperones"/>
    <property type="match status" value="1"/>
</dbReference>
<keyword evidence="4" id="KW-0963">Cytoplasm</keyword>
<evidence type="ECO:0000259" key="7">
    <source>
        <dbReference type="PROSITE" id="PS51203"/>
    </source>
</evidence>
<reference evidence="10" key="1">
    <citation type="submission" date="2025-04" db="UniProtKB">
        <authorList>
            <consortium name="RefSeq"/>
        </authorList>
    </citation>
    <scope>IDENTIFICATION</scope>
    <source>
        <tissue evidence="10">Whole insect</tissue>
    </source>
</reference>
<dbReference type="InterPro" id="IPR008978">
    <property type="entry name" value="HSP20-like_chaperone"/>
</dbReference>
<dbReference type="PANTHER" id="PTHR12356">
    <property type="entry name" value="NUCLEAR MOVEMENT PROTEIN NUDC"/>
    <property type="match status" value="1"/>
</dbReference>
<dbReference type="RefSeq" id="XP_028137202.1">
    <property type="nucleotide sequence ID" value="XM_028281401.1"/>
</dbReference>
<reference evidence="8" key="2">
    <citation type="submission" date="2025-05" db="UniProtKB">
        <authorList>
            <consortium name="EnsemblMetazoa"/>
        </authorList>
    </citation>
    <scope>IDENTIFICATION</scope>
</reference>
<evidence type="ECO:0000256" key="6">
    <source>
        <dbReference type="ARBA" id="ARBA00030427"/>
    </source>
</evidence>
<dbReference type="Proteomes" id="UP001652700">
    <property type="component" value="Unplaced"/>
</dbReference>
<dbReference type="Pfam" id="PF14050">
    <property type="entry name" value="Nudc_N"/>
    <property type="match status" value="1"/>
</dbReference>
<evidence type="ECO:0000313" key="8">
    <source>
        <dbReference type="EnsemblMetazoa" id="XP_028137202.1"/>
    </source>
</evidence>
<feature type="domain" description="CS" evidence="7">
    <location>
        <begin position="125"/>
        <end position="212"/>
    </location>
</feature>
<dbReference type="OrthoDB" id="515366at2759"/>
<dbReference type="PROSITE" id="PS51203">
    <property type="entry name" value="CS"/>
    <property type="match status" value="1"/>
</dbReference>
<dbReference type="KEGG" id="dvv:114331763"/>
<dbReference type="GO" id="GO:0005737">
    <property type="term" value="C:cytoplasm"/>
    <property type="evidence" value="ECO:0007669"/>
    <property type="project" value="UniProtKB-SubCell"/>
</dbReference>
<proteinExistence type="inferred from homology"/>
<dbReference type="EnsemblMetazoa" id="XM_028281401.2">
    <property type="protein sequence ID" value="XP_028137202.1"/>
    <property type="gene ID" value="LOC114331763"/>
</dbReference>
<evidence type="ECO:0000313" key="9">
    <source>
        <dbReference type="Proteomes" id="UP001652700"/>
    </source>
</evidence>